<keyword evidence="4" id="KW-1185">Reference proteome</keyword>
<accession>A0A8J4E1B3</accession>
<evidence type="ECO:0000259" key="2">
    <source>
        <dbReference type="Pfam" id="PF12229"/>
    </source>
</evidence>
<gene>
    <name evidence="3" type="ORF">Vau01_033580</name>
</gene>
<evidence type="ECO:0000313" key="4">
    <source>
        <dbReference type="Proteomes" id="UP000612585"/>
    </source>
</evidence>
<evidence type="ECO:0000313" key="3">
    <source>
        <dbReference type="EMBL" id="GIJ55842.1"/>
    </source>
</evidence>
<dbReference type="AlphaFoldDB" id="A0A8J4E1B3"/>
<evidence type="ECO:0000256" key="1">
    <source>
        <dbReference type="SAM" id="Phobius"/>
    </source>
</evidence>
<feature type="domain" description="YoaR-like putative peptidoglycan binding" evidence="2">
    <location>
        <begin position="213"/>
        <end position="331"/>
    </location>
</feature>
<dbReference type="Proteomes" id="UP000612585">
    <property type="component" value="Unassembled WGS sequence"/>
</dbReference>
<reference evidence="3" key="1">
    <citation type="submission" date="2021-01" db="EMBL/GenBank/DDBJ databases">
        <title>Whole genome shotgun sequence of Virgisporangium aurantiacum NBRC 16421.</title>
        <authorList>
            <person name="Komaki H."/>
            <person name="Tamura T."/>
        </authorList>
    </citation>
    <scope>NUCLEOTIDE SEQUENCE</scope>
    <source>
        <strain evidence="3">NBRC 16421</strain>
    </source>
</reference>
<dbReference type="InterPro" id="IPR007391">
    <property type="entry name" value="Vancomycin_resist_VanW"/>
</dbReference>
<name>A0A8J4E1B3_9ACTN</name>
<dbReference type="PANTHER" id="PTHR35788">
    <property type="entry name" value="EXPORTED PROTEIN-RELATED"/>
    <property type="match status" value="1"/>
</dbReference>
<keyword evidence="1" id="KW-0472">Membrane</keyword>
<sequence length="581" mass="61767">MVSQIDHVAAPSEAPDQPRPIRWRRGRVIALAVTVGVVAAGIPTGIAYAADIAHGVRVLGVDVGGRSTAEAAALLRNRLAARLAAPVQARVGDSVVTFAAADAGLTLDAEATARRAARTRPAPWTAVFGSRTVEPVVSLDLEKLTRVLQPHVGAQGTPPVWPAIRFDGRTPVTVAPQAGRGLDRHAAAATVRAGWLRRARIDLPIADVTPATTAADLDKLKTGLAEPAVAHPVTLTVDGRDVEITPEAIAASLTIESDADGRVVPRVDPTKLKTVLAKAFAAVQTPATDASFTLHNGQPTPVPDAPGRAVDVDAAARALLDVLPRPAPRRITAGTVPVPAARTAQALRDLGVVELVSTFTTKFLPGQNRNKNIKLVADLARGTVVPAGGTFSLNRLTGDRTLAKGYVMAPVIDGGKIKNAPGGGISQFATTAFNAGYYAGMVDVEHRPHSYHFDRYPAVIEATTIYPELDMAWRNDSPHAILMDTQWTETSVTVSLFGTKRFDITTEYGPKSGITAPRSITLAETDCNKTDGIPGFRQDAWRVFKQNGVELKRERFSWNYRAEPKFTCVPVADTTVPPPTR</sequence>
<dbReference type="Pfam" id="PF12229">
    <property type="entry name" value="PG_binding_4"/>
    <property type="match status" value="1"/>
</dbReference>
<dbReference type="PANTHER" id="PTHR35788:SF1">
    <property type="entry name" value="EXPORTED PROTEIN"/>
    <property type="match status" value="1"/>
</dbReference>
<keyword evidence="1" id="KW-0812">Transmembrane</keyword>
<keyword evidence="1" id="KW-1133">Transmembrane helix</keyword>
<protein>
    <submittedName>
        <fullName evidence="3">Vanomycin resistance protein VanB</fullName>
    </submittedName>
</protein>
<dbReference type="Pfam" id="PF04294">
    <property type="entry name" value="VanW"/>
    <property type="match status" value="1"/>
</dbReference>
<proteinExistence type="predicted"/>
<comment type="caution">
    <text evidence="3">The sequence shown here is derived from an EMBL/GenBank/DDBJ whole genome shotgun (WGS) entry which is preliminary data.</text>
</comment>
<feature type="transmembrane region" description="Helical" evidence="1">
    <location>
        <begin position="28"/>
        <end position="50"/>
    </location>
</feature>
<dbReference type="InterPro" id="IPR052913">
    <property type="entry name" value="Glycopeptide_resist_protein"/>
</dbReference>
<dbReference type="EMBL" id="BOPG01000022">
    <property type="protein sequence ID" value="GIJ55842.1"/>
    <property type="molecule type" value="Genomic_DNA"/>
</dbReference>
<organism evidence="3 4">
    <name type="scientific">Virgisporangium aurantiacum</name>
    <dbReference type="NCBI Taxonomy" id="175570"/>
    <lineage>
        <taxon>Bacteria</taxon>
        <taxon>Bacillati</taxon>
        <taxon>Actinomycetota</taxon>
        <taxon>Actinomycetes</taxon>
        <taxon>Micromonosporales</taxon>
        <taxon>Micromonosporaceae</taxon>
        <taxon>Virgisporangium</taxon>
    </lineage>
</organism>
<dbReference type="InterPro" id="IPR022029">
    <property type="entry name" value="YoaR-like_PG-bd"/>
</dbReference>